<keyword evidence="7" id="KW-0813">Transport</keyword>
<dbReference type="InterPro" id="IPR003400">
    <property type="entry name" value="ExbD"/>
</dbReference>
<dbReference type="OrthoDB" id="9793581at2"/>
<evidence type="ECO:0000256" key="5">
    <source>
        <dbReference type="ARBA" id="ARBA00022989"/>
    </source>
</evidence>
<sequence>MIIKRKREMQPEVYTASLNDIMFFLLLFFLIVSTLVNPSVIQLVLPKATANVQKMSKQTINISIKEDPEGLRYYLNDLPIALVQIQPTIQQMVANTSDATVILRADRTIQLQDLVSVLDIGHQLHVKMILATQKE</sequence>
<evidence type="ECO:0000256" key="2">
    <source>
        <dbReference type="ARBA" id="ARBA00005811"/>
    </source>
</evidence>
<comment type="caution">
    <text evidence="9">The sequence shown here is derived from an EMBL/GenBank/DDBJ whole genome shotgun (WGS) entry which is preliminary data.</text>
</comment>
<evidence type="ECO:0000256" key="6">
    <source>
        <dbReference type="ARBA" id="ARBA00023136"/>
    </source>
</evidence>
<protein>
    <submittedName>
        <fullName evidence="9">Biopolymer transport protein ExbD</fullName>
    </submittedName>
</protein>
<evidence type="ECO:0000256" key="7">
    <source>
        <dbReference type="RuleBase" id="RU003879"/>
    </source>
</evidence>
<keyword evidence="10" id="KW-1185">Reference proteome</keyword>
<keyword evidence="5 8" id="KW-1133">Transmembrane helix</keyword>
<dbReference type="EMBL" id="BDCR01000004">
    <property type="protein sequence ID" value="GAT63783.1"/>
    <property type="molecule type" value="Genomic_DNA"/>
</dbReference>
<dbReference type="GO" id="GO:0015031">
    <property type="term" value="P:protein transport"/>
    <property type="evidence" value="ECO:0007669"/>
    <property type="project" value="UniProtKB-KW"/>
</dbReference>
<organism evidence="9 10">
    <name type="scientific">Paludibacter jiangxiensis</name>
    <dbReference type="NCBI Taxonomy" id="681398"/>
    <lineage>
        <taxon>Bacteria</taxon>
        <taxon>Pseudomonadati</taxon>
        <taxon>Bacteroidota</taxon>
        <taxon>Bacteroidia</taxon>
        <taxon>Bacteroidales</taxon>
        <taxon>Paludibacteraceae</taxon>
        <taxon>Paludibacter</taxon>
    </lineage>
</organism>
<evidence type="ECO:0000256" key="3">
    <source>
        <dbReference type="ARBA" id="ARBA00022475"/>
    </source>
</evidence>
<dbReference type="RefSeq" id="WP_068705297.1">
    <property type="nucleotide sequence ID" value="NZ_BDCR01000004.1"/>
</dbReference>
<comment type="subcellular location">
    <subcellularLocation>
        <location evidence="1">Cell membrane</location>
        <topology evidence="1">Single-pass membrane protein</topology>
    </subcellularLocation>
    <subcellularLocation>
        <location evidence="7">Cell membrane</location>
        <topology evidence="7">Single-pass type II membrane protein</topology>
    </subcellularLocation>
</comment>
<keyword evidence="7" id="KW-0653">Protein transport</keyword>
<gene>
    <name evidence="9" type="ORF">PJIAN_4324</name>
</gene>
<dbReference type="AlphaFoldDB" id="A0A161M5Q8"/>
<keyword evidence="3" id="KW-1003">Cell membrane</keyword>
<evidence type="ECO:0000313" key="9">
    <source>
        <dbReference type="EMBL" id="GAT63783.1"/>
    </source>
</evidence>
<reference evidence="10" key="1">
    <citation type="submission" date="2016-04" db="EMBL/GenBank/DDBJ databases">
        <title>Draft genome sequence of Paludibacter jiangxiensis strain NM7.</title>
        <authorList>
            <person name="Qiu Y."/>
            <person name="Matsuura N."/>
            <person name="Ohashi A."/>
            <person name="Tourlousse M.D."/>
            <person name="Sekiguchi Y."/>
        </authorList>
    </citation>
    <scope>NUCLEOTIDE SEQUENCE [LARGE SCALE GENOMIC DNA]</scope>
    <source>
        <strain evidence="10">NM7</strain>
    </source>
</reference>
<accession>A0A161M5Q8</accession>
<evidence type="ECO:0000313" key="10">
    <source>
        <dbReference type="Proteomes" id="UP000076586"/>
    </source>
</evidence>
<evidence type="ECO:0000256" key="4">
    <source>
        <dbReference type="ARBA" id="ARBA00022692"/>
    </source>
</evidence>
<feature type="transmembrane region" description="Helical" evidence="8">
    <location>
        <begin position="21"/>
        <end position="45"/>
    </location>
</feature>
<proteinExistence type="inferred from homology"/>
<dbReference type="GO" id="GO:0022857">
    <property type="term" value="F:transmembrane transporter activity"/>
    <property type="evidence" value="ECO:0007669"/>
    <property type="project" value="InterPro"/>
</dbReference>
<dbReference type="STRING" id="681398.PJIAN_4324"/>
<keyword evidence="6 8" id="KW-0472">Membrane</keyword>
<comment type="similarity">
    <text evidence="2 7">Belongs to the ExbD/TolR family.</text>
</comment>
<dbReference type="GO" id="GO:0005886">
    <property type="term" value="C:plasma membrane"/>
    <property type="evidence" value="ECO:0007669"/>
    <property type="project" value="UniProtKB-SubCell"/>
</dbReference>
<evidence type="ECO:0000256" key="1">
    <source>
        <dbReference type="ARBA" id="ARBA00004162"/>
    </source>
</evidence>
<keyword evidence="4 7" id="KW-0812">Transmembrane</keyword>
<dbReference type="PANTHER" id="PTHR30558">
    <property type="entry name" value="EXBD MEMBRANE COMPONENT OF PMF-DRIVEN MACROMOLECULE IMPORT SYSTEM"/>
    <property type="match status" value="1"/>
</dbReference>
<dbReference type="Proteomes" id="UP000076586">
    <property type="component" value="Unassembled WGS sequence"/>
</dbReference>
<dbReference type="Pfam" id="PF02472">
    <property type="entry name" value="ExbD"/>
    <property type="match status" value="1"/>
</dbReference>
<dbReference type="Gene3D" id="3.30.420.270">
    <property type="match status" value="1"/>
</dbReference>
<reference evidence="10" key="2">
    <citation type="journal article" date="2017" name="Genome Announc.">
        <title>Draft genome sequence of Paludibacter jiangxiensis NM7(T), a propionate-producing fermentative bacterium.</title>
        <authorList>
            <person name="Qiu Y.-L."/>
            <person name="Tourlousse D.M."/>
            <person name="Matsuura N."/>
            <person name="Ohashi A."/>
            <person name="Sekiguchi Y."/>
        </authorList>
    </citation>
    <scope>NUCLEOTIDE SEQUENCE [LARGE SCALE GENOMIC DNA]</scope>
    <source>
        <strain evidence="10">NM7</strain>
    </source>
</reference>
<name>A0A161M5Q8_9BACT</name>
<evidence type="ECO:0000256" key="8">
    <source>
        <dbReference type="SAM" id="Phobius"/>
    </source>
</evidence>